<accession>A0A6V7VWM8</accession>
<name>A0A6V7VWM8_MELEN</name>
<reference evidence="1 2" key="1">
    <citation type="submission" date="2020-08" db="EMBL/GenBank/DDBJ databases">
        <authorList>
            <person name="Koutsovoulos G."/>
            <person name="Danchin GJ E."/>
        </authorList>
    </citation>
    <scope>NUCLEOTIDE SEQUENCE [LARGE SCALE GENOMIC DNA]</scope>
</reference>
<dbReference type="Proteomes" id="UP000580250">
    <property type="component" value="Unassembled WGS sequence"/>
</dbReference>
<protein>
    <submittedName>
        <fullName evidence="1">Uncharacterized protein</fullName>
    </submittedName>
</protein>
<evidence type="ECO:0000313" key="1">
    <source>
        <dbReference type="EMBL" id="CAD2179034.1"/>
    </source>
</evidence>
<dbReference type="AlphaFoldDB" id="A0A6V7VWM8"/>
<dbReference type="EMBL" id="CAJEWN010000334">
    <property type="protein sequence ID" value="CAD2179034.1"/>
    <property type="molecule type" value="Genomic_DNA"/>
</dbReference>
<proteinExistence type="predicted"/>
<evidence type="ECO:0000313" key="2">
    <source>
        <dbReference type="Proteomes" id="UP000580250"/>
    </source>
</evidence>
<comment type="caution">
    <text evidence="1">The sequence shown here is derived from an EMBL/GenBank/DDBJ whole genome shotgun (WGS) entry which is preliminary data.</text>
</comment>
<organism evidence="1 2">
    <name type="scientific">Meloidogyne enterolobii</name>
    <name type="common">Root-knot nematode worm</name>
    <name type="synonym">Meloidogyne mayaguensis</name>
    <dbReference type="NCBI Taxonomy" id="390850"/>
    <lineage>
        <taxon>Eukaryota</taxon>
        <taxon>Metazoa</taxon>
        <taxon>Ecdysozoa</taxon>
        <taxon>Nematoda</taxon>
        <taxon>Chromadorea</taxon>
        <taxon>Rhabditida</taxon>
        <taxon>Tylenchina</taxon>
        <taxon>Tylenchomorpha</taxon>
        <taxon>Tylenchoidea</taxon>
        <taxon>Meloidogynidae</taxon>
        <taxon>Meloidogyninae</taxon>
        <taxon>Meloidogyne</taxon>
    </lineage>
</organism>
<gene>
    <name evidence="1" type="ORF">MENT_LOCUS31016</name>
</gene>
<sequence length="99" mass="11805">MHSLRCEEFTCYELLAARLLGRFRFRFTETKLAAPESRLVNDRHAFDVSHCDGRKFFEAPPDRLAKGVFEFRNFRVPVLSVPVEFRRVLPSRRSFCHWK</sequence>